<protein>
    <submittedName>
        <fullName evidence="2">Uncharacterized protein</fullName>
    </submittedName>
</protein>
<evidence type="ECO:0000256" key="1">
    <source>
        <dbReference type="SAM" id="MobiDB-lite"/>
    </source>
</evidence>
<feature type="non-terminal residue" evidence="2">
    <location>
        <position position="207"/>
    </location>
</feature>
<feature type="compositionally biased region" description="Low complexity" evidence="1">
    <location>
        <begin position="93"/>
        <end position="105"/>
    </location>
</feature>
<organism evidence="2 3">
    <name type="scientific">Lunasporangiospora selenospora</name>
    <dbReference type="NCBI Taxonomy" id="979761"/>
    <lineage>
        <taxon>Eukaryota</taxon>
        <taxon>Fungi</taxon>
        <taxon>Fungi incertae sedis</taxon>
        <taxon>Mucoromycota</taxon>
        <taxon>Mortierellomycotina</taxon>
        <taxon>Mortierellomycetes</taxon>
        <taxon>Mortierellales</taxon>
        <taxon>Mortierellaceae</taxon>
        <taxon>Lunasporangiospora</taxon>
    </lineage>
</organism>
<dbReference type="AlphaFoldDB" id="A0A9P6EXY7"/>
<comment type="caution">
    <text evidence="2">The sequence shown here is derived from an EMBL/GenBank/DDBJ whole genome shotgun (WGS) entry which is preliminary data.</text>
</comment>
<name>A0A9P6EXY7_9FUNG</name>
<sequence>RFLQRSNCTINITINTTTILETTVKINFVQHLLMRPQWLLRTLDGERVMEDRFCPALRLQFQRAWLQQLRGVLLFPLHYHSHHMTHGPANGVPSTSSPPSASAAAFPPPLPLPLALQTPQFSTHHSRDSSSTTATTPTTVTGSWRSVKVTLHQQQGANSTLRMIHEKLVAAWDYMQQQQQQQMGSVEFNYITTPPPTMQKAPRAAAM</sequence>
<evidence type="ECO:0000313" key="2">
    <source>
        <dbReference type="EMBL" id="KAF9538537.1"/>
    </source>
</evidence>
<reference evidence="2" key="1">
    <citation type="journal article" date="2020" name="Fungal Divers.">
        <title>Resolving the Mortierellaceae phylogeny through synthesis of multi-gene phylogenetics and phylogenomics.</title>
        <authorList>
            <person name="Vandepol N."/>
            <person name="Liber J."/>
            <person name="Desiro A."/>
            <person name="Na H."/>
            <person name="Kennedy M."/>
            <person name="Barry K."/>
            <person name="Grigoriev I.V."/>
            <person name="Miller A.N."/>
            <person name="O'Donnell K."/>
            <person name="Stajich J.E."/>
            <person name="Bonito G."/>
        </authorList>
    </citation>
    <scope>NUCLEOTIDE SEQUENCE</scope>
    <source>
        <strain evidence="2">KOD1015</strain>
    </source>
</reference>
<accession>A0A9P6EXY7</accession>
<feature type="region of interest" description="Disordered" evidence="1">
    <location>
        <begin position="86"/>
        <end position="140"/>
    </location>
</feature>
<keyword evidence="3" id="KW-1185">Reference proteome</keyword>
<evidence type="ECO:0000313" key="3">
    <source>
        <dbReference type="Proteomes" id="UP000780801"/>
    </source>
</evidence>
<dbReference type="EMBL" id="JAABOA010007704">
    <property type="protein sequence ID" value="KAF9538537.1"/>
    <property type="molecule type" value="Genomic_DNA"/>
</dbReference>
<feature type="compositionally biased region" description="Low complexity" evidence="1">
    <location>
        <begin position="113"/>
        <end position="140"/>
    </location>
</feature>
<dbReference type="Proteomes" id="UP000780801">
    <property type="component" value="Unassembled WGS sequence"/>
</dbReference>
<proteinExistence type="predicted"/>
<gene>
    <name evidence="2" type="ORF">BGW38_009991</name>
</gene>